<dbReference type="Gene3D" id="3.40.50.2020">
    <property type="match status" value="1"/>
</dbReference>
<dbReference type="InterPro" id="IPR000836">
    <property type="entry name" value="PRTase_dom"/>
</dbReference>
<dbReference type="InterPro" id="IPR029057">
    <property type="entry name" value="PRTase-like"/>
</dbReference>
<dbReference type="Proteomes" id="UP001597413">
    <property type="component" value="Unassembled WGS sequence"/>
</dbReference>
<dbReference type="Pfam" id="PF18912">
    <property type="entry name" value="DZR_2"/>
    <property type="match status" value="1"/>
</dbReference>
<feature type="domain" description="Phosphoribosyltransferase" evidence="2">
    <location>
        <begin position="157"/>
        <end position="253"/>
    </location>
</feature>
<proteinExistence type="inferred from homology"/>
<evidence type="ECO:0000313" key="4">
    <source>
        <dbReference type="EMBL" id="MFD2172929.1"/>
    </source>
</evidence>
<accession>A0ABW5A573</accession>
<dbReference type="Pfam" id="PF00156">
    <property type="entry name" value="Pribosyltran"/>
    <property type="match status" value="1"/>
</dbReference>
<protein>
    <submittedName>
        <fullName evidence="4">ComF family protein</fullName>
    </submittedName>
</protein>
<dbReference type="InterPro" id="IPR051910">
    <property type="entry name" value="ComF/GntX_DNA_util-trans"/>
</dbReference>
<dbReference type="InterPro" id="IPR044005">
    <property type="entry name" value="DZR_2"/>
</dbReference>
<evidence type="ECO:0000256" key="1">
    <source>
        <dbReference type="ARBA" id="ARBA00008007"/>
    </source>
</evidence>
<gene>
    <name evidence="4" type="ORF">ACFSM0_02370</name>
</gene>
<evidence type="ECO:0000259" key="2">
    <source>
        <dbReference type="Pfam" id="PF00156"/>
    </source>
</evidence>
<dbReference type="EMBL" id="JBHUIX010000003">
    <property type="protein sequence ID" value="MFD2172929.1"/>
    <property type="molecule type" value="Genomic_DNA"/>
</dbReference>
<evidence type="ECO:0000259" key="3">
    <source>
        <dbReference type="Pfam" id="PF18912"/>
    </source>
</evidence>
<organism evidence="4 5">
    <name type="scientific">Rhodobacter lacus</name>
    <dbReference type="NCBI Taxonomy" id="1641972"/>
    <lineage>
        <taxon>Bacteria</taxon>
        <taxon>Pseudomonadati</taxon>
        <taxon>Pseudomonadota</taxon>
        <taxon>Alphaproteobacteria</taxon>
        <taxon>Rhodobacterales</taxon>
        <taxon>Rhodobacter group</taxon>
        <taxon>Rhodobacter</taxon>
    </lineage>
</organism>
<name>A0ABW5A573_9RHOB</name>
<dbReference type="PANTHER" id="PTHR47505:SF1">
    <property type="entry name" value="DNA UTILIZATION PROTEIN YHGH"/>
    <property type="match status" value="1"/>
</dbReference>
<dbReference type="SUPFAM" id="SSF53271">
    <property type="entry name" value="PRTase-like"/>
    <property type="match status" value="1"/>
</dbReference>
<feature type="domain" description="Double zinc ribbon" evidence="3">
    <location>
        <begin position="24"/>
        <end position="83"/>
    </location>
</feature>
<keyword evidence="5" id="KW-1185">Reference proteome</keyword>
<comment type="similarity">
    <text evidence="1">Belongs to the ComF/GntX family.</text>
</comment>
<reference evidence="5" key="1">
    <citation type="journal article" date="2019" name="Int. J. Syst. Evol. Microbiol.">
        <title>The Global Catalogue of Microorganisms (GCM) 10K type strain sequencing project: providing services to taxonomists for standard genome sequencing and annotation.</title>
        <authorList>
            <consortium name="The Broad Institute Genomics Platform"/>
            <consortium name="The Broad Institute Genome Sequencing Center for Infectious Disease"/>
            <person name="Wu L."/>
            <person name="Ma J."/>
        </authorList>
    </citation>
    <scope>NUCLEOTIDE SEQUENCE [LARGE SCALE GENOMIC DNA]</scope>
    <source>
        <strain evidence="5">CCUG 55131</strain>
    </source>
</reference>
<dbReference type="RefSeq" id="WP_377386590.1">
    <property type="nucleotide sequence ID" value="NZ_JBHUIX010000003.1"/>
</dbReference>
<comment type="caution">
    <text evidence="4">The sequence shown here is derived from an EMBL/GenBank/DDBJ whole genome shotgun (WGS) entry which is preliminary data.</text>
</comment>
<sequence length="257" mass="27530">MVETDDKALRARMPDGLRRSLEAVLHTVFPPRCICCGEAVSSDFGLCGPCWREAHFITGCACDACGAPLPGTDGEVVLCDECLTAPRPWVRGRAAFLYAGTGRQLVLAFKYADRLDLVQPLGDMLARTAAPLIAPGMVVAPVPLHRLRLVKRMYNQSALLAQNTARRLRLPCLPDLFERKRATLSQEGLSRAAREANLAGAIRLRPKYAAKIRGRPLLIIDDVMTSGATLAACAEAALAAGASQVSVAVLARVAKDG</sequence>
<dbReference type="PANTHER" id="PTHR47505">
    <property type="entry name" value="DNA UTILIZATION PROTEIN YHGH"/>
    <property type="match status" value="1"/>
</dbReference>
<evidence type="ECO:0000313" key="5">
    <source>
        <dbReference type="Proteomes" id="UP001597413"/>
    </source>
</evidence>